<reference evidence="2 4" key="1">
    <citation type="submission" date="2016-10" db="EMBL/GenBank/DDBJ databases">
        <title>Evaluation of Human, Animal and Environmental Mycobacterium chelonae Isolates by Core Genome Phylogenomic Analysis, Targeted Gene Comparison, and Anti-microbial Susceptibility Patterns: A Tale of Mistaken Identities.</title>
        <authorList>
            <person name="Fogelson S.B."/>
            <person name="Camus A.C."/>
            <person name="Lorenz W."/>
            <person name="Vasireddy R."/>
            <person name="Vasireddy S."/>
            <person name="Smith T."/>
            <person name="Brown-Elliott B.A."/>
            <person name="Wallace R.J.Jr."/>
            <person name="Hasan N.A."/>
            <person name="Reischl U."/>
            <person name="Sanchez S."/>
        </authorList>
    </citation>
    <scope>NUCLEOTIDE SEQUENCE [LARGE SCALE GENOMIC DNA]</scope>
    <source>
        <strain evidence="2 4">8528</strain>
    </source>
</reference>
<dbReference type="STRING" id="1578165.BKG68_10150"/>
<dbReference type="Proteomes" id="UP000179621">
    <property type="component" value="Unassembled WGS sequence"/>
</dbReference>
<evidence type="ECO:0000313" key="2">
    <source>
        <dbReference type="EMBL" id="OHU08920.1"/>
    </source>
</evidence>
<keyword evidence="4" id="KW-1185">Reference proteome</keyword>
<dbReference type="EMBL" id="MLIH01000027">
    <property type="protein sequence ID" value="OHU08920.1"/>
    <property type="molecule type" value="Genomic_DNA"/>
</dbReference>
<dbReference type="EMBL" id="MVII01000004">
    <property type="protein sequence ID" value="ORB60069.1"/>
    <property type="molecule type" value="Genomic_DNA"/>
</dbReference>
<evidence type="ECO:0000259" key="1">
    <source>
        <dbReference type="Pfam" id="PF09722"/>
    </source>
</evidence>
<dbReference type="AlphaFoldDB" id="A0A1S1JMA5"/>
<dbReference type="Proteomes" id="UP000192434">
    <property type="component" value="Unassembled WGS sequence"/>
</dbReference>
<accession>A0A1S1JMA5</accession>
<sequence length="119" mass="12488">MAVATQPADDPLAPLRVSYLVDAVGGAAQLARIIGVNRSQPSRWISGEERPGGRSAPLIIDLEHVVSRARLVWGDRAATTWLESANSYLGGARPLDVLLSEGPGRVLDALDAVTAGSFS</sequence>
<feature type="domain" description="Antitoxin Xre/MbcA/ParS-like toxin-binding" evidence="1">
    <location>
        <begin position="69"/>
        <end position="115"/>
    </location>
</feature>
<dbReference type="KEGG" id="msao:MYCSP_09030"/>
<protein>
    <recommendedName>
        <fullName evidence="1">Antitoxin Xre/MbcA/ParS-like toxin-binding domain-containing protein</fullName>
    </recommendedName>
</protein>
<evidence type="ECO:0000313" key="5">
    <source>
        <dbReference type="Proteomes" id="UP000192434"/>
    </source>
</evidence>
<proteinExistence type="predicted"/>
<comment type="caution">
    <text evidence="3">The sequence shown here is derived from an EMBL/GenBank/DDBJ whole genome shotgun (WGS) entry which is preliminary data.</text>
</comment>
<reference evidence="3 5" key="2">
    <citation type="submission" date="2016-12" db="EMBL/GenBank/DDBJ databases">
        <title>The new phylogeny of genus Mycobacterium.</title>
        <authorList>
            <person name="Tortoli E."/>
            <person name="Trovato A."/>
            <person name="Cirillo D.M."/>
        </authorList>
    </citation>
    <scope>NUCLEOTIDE SEQUENCE [LARGE SCALE GENOMIC DNA]</scope>
    <source>
        <strain evidence="3 5">CCUG 66554</strain>
    </source>
</reference>
<organism evidence="3 5">
    <name type="scientific">Mycobacteroides saopaulense</name>
    <dbReference type="NCBI Taxonomy" id="1578165"/>
    <lineage>
        <taxon>Bacteria</taxon>
        <taxon>Bacillati</taxon>
        <taxon>Actinomycetota</taxon>
        <taxon>Actinomycetes</taxon>
        <taxon>Mycobacteriales</taxon>
        <taxon>Mycobacteriaceae</taxon>
        <taxon>Mycobacteroides</taxon>
    </lineage>
</organism>
<dbReference type="InterPro" id="IPR024467">
    <property type="entry name" value="Xre/MbcA/ParS-like_toxin-bd"/>
</dbReference>
<evidence type="ECO:0000313" key="3">
    <source>
        <dbReference type="EMBL" id="ORB60069.1"/>
    </source>
</evidence>
<dbReference type="Pfam" id="PF09722">
    <property type="entry name" value="Xre_MbcA_ParS_C"/>
    <property type="match status" value="1"/>
</dbReference>
<gene>
    <name evidence="2" type="ORF">BKG73_14840</name>
    <name evidence="3" type="ORF">BST43_04885</name>
</gene>
<evidence type="ECO:0000313" key="4">
    <source>
        <dbReference type="Proteomes" id="UP000179621"/>
    </source>
</evidence>
<name>A0A1S1JMA5_9MYCO</name>